<keyword evidence="3" id="KW-1185">Reference proteome</keyword>
<dbReference type="EMBL" id="JAWDGP010001372">
    <property type="protein sequence ID" value="KAK3792461.1"/>
    <property type="molecule type" value="Genomic_DNA"/>
</dbReference>
<evidence type="ECO:0000256" key="1">
    <source>
        <dbReference type="SAM" id="MobiDB-lite"/>
    </source>
</evidence>
<accession>A0AAE1ASE3</accession>
<reference evidence="2" key="1">
    <citation type="journal article" date="2023" name="G3 (Bethesda)">
        <title>A reference genome for the long-term kleptoplast-retaining sea slug Elysia crispata morphotype clarki.</title>
        <authorList>
            <person name="Eastman K.E."/>
            <person name="Pendleton A.L."/>
            <person name="Shaikh M.A."/>
            <person name="Suttiyut T."/>
            <person name="Ogas R."/>
            <person name="Tomko P."/>
            <person name="Gavelis G."/>
            <person name="Widhalm J.R."/>
            <person name="Wisecaver J.H."/>
        </authorList>
    </citation>
    <scope>NUCLEOTIDE SEQUENCE</scope>
    <source>
        <strain evidence="2">ECLA1</strain>
    </source>
</reference>
<gene>
    <name evidence="2" type="ORF">RRG08_049160</name>
</gene>
<proteinExistence type="predicted"/>
<feature type="compositionally biased region" description="Basic and acidic residues" evidence="1">
    <location>
        <begin position="16"/>
        <end position="28"/>
    </location>
</feature>
<sequence>MLRLDRLVFLAVEQQKTPESREPVDTRYGEGYGKPSRYPAGTRKRNNSSSSGDTGLSPLSTWSEDLGLAIPCRKVSDFSDKTPLERGDPTGLLRLPWCQIAHGVTFN</sequence>
<feature type="compositionally biased region" description="Polar residues" evidence="1">
    <location>
        <begin position="47"/>
        <end position="59"/>
    </location>
</feature>
<dbReference type="Proteomes" id="UP001283361">
    <property type="component" value="Unassembled WGS sequence"/>
</dbReference>
<comment type="caution">
    <text evidence="2">The sequence shown here is derived from an EMBL/GenBank/DDBJ whole genome shotgun (WGS) entry which is preliminary data.</text>
</comment>
<evidence type="ECO:0000313" key="2">
    <source>
        <dbReference type="EMBL" id="KAK3792461.1"/>
    </source>
</evidence>
<evidence type="ECO:0000313" key="3">
    <source>
        <dbReference type="Proteomes" id="UP001283361"/>
    </source>
</evidence>
<organism evidence="2 3">
    <name type="scientific">Elysia crispata</name>
    <name type="common">lettuce slug</name>
    <dbReference type="NCBI Taxonomy" id="231223"/>
    <lineage>
        <taxon>Eukaryota</taxon>
        <taxon>Metazoa</taxon>
        <taxon>Spiralia</taxon>
        <taxon>Lophotrochozoa</taxon>
        <taxon>Mollusca</taxon>
        <taxon>Gastropoda</taxon>
        <taxon>Heterobranchia</taxon>
        <taxon>Euthyneura</taxon>
        <taxon>Panpulmonata</taxon>
        <taxon>Sacoglossa</taxon>
        <taxon>Placobranchoidea</taxon>
        <taxon>Plakobranchidae</taxon>
        <taxon>Elysia</taxon>
    </lineage>
</organism>
<protein>
    <submittedName>
        <fullName evidence="2">Uncharacterized protein</fullName>
    </submittedName>
</protein>
<name>A0AAE1ASE3_9GAST</name>
<feature type="region of interest" description="Disordered" evidence="1">
    <location>
        <begin position="14"/>
        <end position="59"/>
    </location>
</feature>
<dbReference type="AlphaFoldDB" id="A0AAE1ASE3"/>